<dbReference type="RefSeq" id="XP_019048506.1">
    <property type="nucleotide sequence ID" value="XM_019188944.1"/>
</dbReference>
<dbReference type="Proteomes" id="UP000092730">
    <property type="component" value="Chromosome 2"/>
</dbReference>
<gene>
    <name evidence="1" type="ORF">I302_02278</name>
    <name evidence="2" type="ORF">I302_103577</name>
</gene>
<dbReference type="VEuPathDB" id="FungiDB:I302_02278"/>
<keyword evidence="3" id="KW-1185">Reference proteome</keyword>
<reference evidence="1" key="3">
    <citation type="submission" date="2014-01" db="EMBL/GenBank/DDBJ databases">
        <title>Evolution of pathogenesis and genome organization in the Tremellales.</title>
        <authorList>
            <person name="Cuomo C."/>
            <person name="Litvintseva A."/>
            <person name="Heitman J."/>
            <person name="Chen Y."/>
            <person name="Sun S."/>
            <person name="Springer D."/>
            <person name="Dromer F."/>
            <person name="Young S."/>
            <person name="Zeng Q."/>
            <person name="Chapman S."/>
            <person name="Gujja S."/>
            <person name="Saif S."/>
            <person name="Birren B."/>
        </authorList>
    </citation>
    <scope>NUCLEOTIDE SEQUENCE</scope>
    <source>
        <strain evidence="1">CBS 10118</strain>
    </source>
</reference>
<reference evidence="1" key="1">
    <citation type="submission" date="2013-07" db="EMBL/GenBank/DDBJ databases">
        <title>The Genome Sequence of Cryptococcus bestiolae CBS10118.</title>
        <authorList>
            <consortium name="The Broad Institute Genome Sequencing Platform"/>
            <person name="Cuomo C."/>
            <person name="Litvintseva A."/>
            <person name="Chen Y."/>
            <person name="Heitman J."/>
            <person name="Sun S."/>
            <person name="Springer D."/>
            <person name="Dromer F."/>
            <person name="Young S.K."/>
            <person name="Zeng Q."/>
            <person name="Gargeya S."/>
            <person name="Fitzgerald M."/>
            <person name="Abouelleil A."/>
            <person name="Alvarado L."/>
            <person name="Berlin A.M."/>
            <person name="Chapman S.B."/>
            <person name="Dewar J."/>
            <person name="Goldberg J."/>
            <person name="Griggs A."/>
            <person name="Gujja S."/>
            <person name="Hansen M."/>
            <person name="Howarth C."/>
            <person name="Imamovic A."/>
            <person name="Larimer J."/>
            <person name="McCowan C."/>
            <person name="Murphy C."/>
            <person name="Pearson M."/>
            <person name="Priest M."/>
            <person name="Roberts A."/>
            <person name="Saif S."/>
            <person name="Shea T."/>
            <person name="Sykes S."/>
            <person name="Wortman J."/>
            <person name="Nusbaum C."/>
            <person name="Birren B."/>
        </authorList>
    </citation>
    <scope>NUCLEOTIDE SEQUENCE [LARGE SCALE GENOMIC DNA]</scope>
    <source>
        <strain evidence="1">CBS 10118</strain>
    </source>
</reference>
<proteinExistence type="predicted"/>
<dbReference type="KEGG" id="kbi:30206677"/>
<dbReference type="GeneID" id="30206677"/>
<protein>
    <submittedName>
        <fullName evidence="1">Uncharacterized protein</fullName>
    </submittedName>
</protein>
<dbReference type="EMBL" id="CP144542">
    <property type="protein sequence ID" value="WVW81582.1"/>
    <property type="molecule type" value="Genomic_DNA"/>
</dbReference>
<reference evidence="2" key="4">
    <citation type="submission" date="2024-02" db="EMBL/GenBank/DDBJ databases">
        <title>Comparative genomics of Cryptococcus and Kwoniella reveals pathogenesis evolution and contrasting modes of karyotype evolution via chromosome fusion or intercentromeric recombination.</title>
        <authorList>
            <person name="Coelho M.A."/>
            <person name="David-Palma M."/>
            <person name="Shea T."/>
            <person name="Bowers K."/>
            <person name="McGinley-Smith S."/>
            <person name="Mohammad A.W."/>
            <person name="Gnirke A."/>
            <person name="Yurkov A.M."/>
            <person name="Nowrousian M."/>
            <person name="Sun S."/>
            <person name="Cuomo C.A."/>
            <person name="Heitman J."/>
        </authorList>
    </citation>
    <scope>NUCLEOTIDE SEQUENCE</scope>
    <source>
        <strain evidence="2">CBS 10118</strain>
    </source>
</reference>
<evidence type="ECO:0000313" key="3">
    <source>
        <dbReference type="Proteomes" id="UP000092730"/>
    </source>
</evidence>
<name>A0A1B9G8T8_9TREE</name>
<reference evidence="2" key="2">
    <citation type="submission" date="2013-07" db="EMBL/GenBank/DDBJ databases">
        <authorList>
            <consortium name="The Broad Institute Genome Sequencing Platform"/>
            <person name="Cuomo C."/>
            <person name="Litvintseva A."/>
            <person name="Chen Y."/>
            <person name="Heitman J."/>
            <person name="Sun S."/>
            <person name="Springer D."/>
            <person name="Dromer F."/>
            <person name="Young S.K."/>
            <person name="Zeng Q."/>
            <person name="Gargeya S."/>
            <person name="Fitzgerald M."/>
            <person name="Abouelleil A."/>
            <person name="Alvarado L."/>
            <person name="Berlin A.M."/>
            <person name="Chapman S.B."/>
            <person name="Dewar J."/>
            <person name="Goldberg J."/>
            <person name="Griggs A."/>
            <person name="Gujja S."/>
            <person name="Hansen M."/>
            <person name="Howarth C."/>
            <person name="Imamovic A."/>
            <person name="Larimer J."/>
            <person name="McCowan C."/>
            <person name="Murphy C."/>
            <person name="Pearson M."/>
            <person name="Priest M."/>
            <person name="Roberts A."/>
            <person name="Saif S."/>
            <person name="Shea T."/>
            <person name="Sykes S."/>
            <person name="Wortman J."/>
            <person name="Nusbaum C."/>
            <person name="Birren B."/>
        </authorList>
    </citation>
    <scope>NUCLEOTIDE SEQUENCE</scope>
    <source>
        <strain evidence="2">CBS 10118</strain>
    </source>
</reference>
<dbReference type="AlphaFoldDB" id="A0A1B9G8T8"/>
<accession>A0A1B9G8T8</accession>
<evidence type="ECO:0000313" key="1">
    <source>
        <dbReference type="EMBL" id="OCF27436.1"/>
    </source>
</evidence>
<dbReference type="EMBL" id="KI894019">
    <property type="protein sequence ID" value="OCF27436.1"/>
    <property type="molecule type" value="Genomic_DNA"/>
</dbReference>
<evidence type="ECO:0000313" key="2">
    <source>
        <dbReference type="EMBL" id="WVW81582.1"/>
    </source>
</evidence>
<organism evidence="1">
    <name type="scientific">Kwoniella bestiolae CBS 10118</name>
    <dbReference type="NCBI Taxonomy" id="1296100"/>
    <lineage>
        <taxon>Eukaryota</taxon>
        <taxon>Fungi</taxon>
        <taxon>Dikarya</taxon>
        <taxon>Basidiomycota</taxon>
        <taxon>Agaricomycotina</taxon>
        <taxon>Tremellomycetes</taxon>
        <taxon>Tremellales</taxon>
        <taxon>Cryptococcaceae</taxon>
        <taxon>Kwoniella</taxon>
    </lineage>
</organism>
<sequence length="452" mass="50793">MSTSVSTSLPPARCDLNPRWERKYERLNVTPYYTRLLPSGKGKRTVYTIPPEVFAQGVKYFSDTYDPNWASQAERSLPGVEKAIDQRLKQHLSALTDAISAKGFDKVSVELAGGDPEFYHPQNKPGLYRYILQKPSIKYEASSNSLLINPMLQSVIGTDQGIFVKKEPVVYCSQEMITQIYGSLRDSHITLTDHTPRGPKATRQQLDDLIDKSIIQASTRRPCRGYWTVDSVPHRRTETVHISSDQAPSFWLEQYPEHSLNQLKDAFKRVYPCDKIKVSTGLNAFNRSCVSMKADGPILQLSAQGRSTDDPSTSGHLNPSTIKEVLSGFANHYSYSLNPRDLLMESDGLIRRLMAAKIRVCSRSDSPSTMFKIPRDRLAAETQTVSLRSSSNGAASRRALSEYHKDGKHRISFPELQILSYPKEHITELVDELRGYLDGGRELTSSVSSNKD</sequence>